<dbReference type="CDD" id="cd01412">
    <property type="entry name" value="SIRT5_Af1_CobB"/>
    <property type="match status" value="1"/>
</dbReference>
<dbReference type="AlphaFoldDB" id="A0A0B7IPP6"/>
<dbReference type="HAMAP" id="MF_01121">
    <property type="entry name" value="Sirtuin_ClassIII"/>
    <property type="match status" value="1"/>
</dbReference>
<dbReference type="InterPro" id="IPR026590">
    <property type="entry name" value="Ssirtuin_cat_dom"/>
</dbReference>
<evidence type="ECO:0000256" key="1">
    <source>
        <dbReference type="ARBA" id="ARBA00022679"/>
    </source>
</evidence>
<feature type="binding site" evidence="3">
    <location>
        <begin position="316"/>
        <end position="318"/>
    </location>
    <ligand>
        <name>NAD(+)</name>
        <dbReference type="ChEBI" id="CHEBI:57540"/>
    </ligand>
</feature>
<dbReference type="EMBL" id="CDOL01000248">
    <property type="protein sequence ID" value="CEN53780.1"/>
    <property type="molecule type" value="Genomic_DNA"/>
</dbReference>
<dbReference type="GO" id="GO:0017136">
    <property type="term" value="F:histone deacetylase activity, NAD-dependent"/>
    <property type="evidence" value="ECO:0007669"/>
    <property type="project" value="TreeGrafter"/>
</dbReference>
<dbReference type="EC" id="2.3.1.286" evidence="3"/>
<dbReference type="GO" id="GO:0005737">
    <property type="term" value="C:cytoplasm"/>
    <property type="evidence" value="ECO:0007669"/>
    <property type="project" value="UniProtKB-SubCell"/>
</dbReference>
<feature type="binding site" evidence="3">
    <location>
        <position position="203"/>
    </location>
    <ligand>
        <name>substrate</name>
    </ligand>
</feature>
<sequence length="384" mass="43041">MTPMKKVVFSLGGEGFGIDIVRVTDGKRSSYGVESSSCFGEFTGDMNDSGTLSHLDNDTIEEAFKKLDKICPEWYIFSPLTVSFEYREYVAKQYVEGLNTSRKDLKDWITNSEWEKILGIELTYHDNPITPKAQKSAYPQHWSYKLKKLKIVAITGAGISAESGVKTFRDADGLWEGHNIMEVASPEGFAKNPALVLEFYNQRRRQLKEVVPNPAHLLLAQLGKYHQVVVVTQNVDDLHERAGSTDIIHLHGELLKMRGVDNSEVVYPCEGDILVGDLSPSKAQLRPHIVWFGESVPMIEKAIEEVKTADVLLVIGTSLQVYPAAGLIDYAPNTAQIYYIDPNPAPVGNTKIKVVKDKASTGLEKILEYLHSHFDYYPIPQRPR</sequence>
<comment type="similarity">
    <text evidence="3">Belongs to the sirtuin family. Class III subfamily.</text>
</comment>
<dbReference type="Gene3D" id="3.30.1600.10">
    <property type="entry name" value="SIR2/SIRT2 'Small Domain"/>
    <property type="match status" value="1"/>
</dbReference>
<organism evidence="6 7">
    <name type="scientific">Capnocytophaga canis</name>
    <dbReference type="NCBI Taxonomy" id="1848903"/>
    <lineage>
        <taxon>Bacteria</taxon>
        <taxon>Pseudomonadati</taxon>
        <taxon>Bacteroidota</taxon>
        <taxon>Flavobacteriia</taxon>
        <taxon>Flavobacteriales</taxon>
        <taxon>Flavobacteriaceae</taxon>
        <taxon>Capnocytophaga</taxon>
    </lineage>
</organism>
<feature type="active site" description="Proton acceptor" evidence="3">
    <location>
        <position position="251"/>
    </location>
</feature>
<dbReference type="SUPFAM" id="SSF52467">
    <property type="entry name" value="DHS-like NAD/FAD-binding domain"/>
    <property type="match status" value="1"/>
</dbReference>
<keyword evidence="3" id="KW-0963">Cytoplasm</keyword>
<dbReference type="Proteomes" id="UP000038200">
    <property type="component" value="Unassembled WGS sequence"/>
</dbReference>
<dbReference type="GO" id="GO:0036054">
    <property type="term" value="F:protein-malonyllysine demalonylase activity"/>
    <property type="evidence" value="ECO:0007669"/>
    <property type="project" value="InterPro"/>
</dbReference>
<name>A0A0B7IPP6_9FLAO</name>
<comment type="function">
    <text evidence="3">NAD-dependent lysine deacetylase and desuccinylase that specifically removes acetyl and succinyl groups on target proteins. Modulates the activities of several proteins which are inactive in their acylated form.</text>
</comment>
<dbReference type="InterPro" id="IPR026591">
    <property type="entry name" value="Sirtuin_cat_small_dom_sf"/>
</dbReference>
<feature type="binding site" evidence="3">
    <location>
        <begin position="156"/>
        <end position="175"/>
    </location>
    <ligand>
        <name>NAD(+)</name>
        <dbReference type="ChEBI" id="CHEBI:57540"/>
    </ligand>
</feature>
<evidence type="ECO:0000313" key="7">
    <source>
        <dbReference type="Proteomes" id="UP000038200"/>
    </source>
</evidence>
<evidence type="ECO:0000256" key="2">
    <source>
        <dbReference type="ARBA" id="ARBA00023027"/>
    </source>
</evidence>
<dbReference type="InterPro" id="IPR050134">
    <property type="entry name" value="NAD-dep_sirtuin_deacylases"/>
</dbReference>
<evidence type="ECO:0000256" key="3">
    <source>
        <dbReference type="HAMAP-Rule" id="MF_01121"/>
    </source>
</evidence>
<comment type="caution">
    <text evidence="3 4">Lacks conserved residue(s) required for the propagation of feature annotation.</text>
</comment>
<comment type="catalytic activity">
    <reaction evidence="3">
        <text>N(6)-acetyl-L-lysyl-[protein] + NAD(+) + H2O = 2''-O-acetyl-ADP-D-ribose + nicotinamide + L-lysyl-[protein]</text>
        <dbReference type="Rhea" id="RHEA:43636"/>
        <dbReference type="Rhea" id="RHEA-COMP:9752"/>
        <dbReference type="Rhea" id="RHEA-COMP:10731"/>
        <dbReference type="ChEBI" id="CHEBI:15377"/>
        <dbReference type="ChEBI" id="CHEBI:17154"/>
        <dbReference type="ChEBI" id="CHEBI:29969"/>
        <dbReference type="ChEBI" id="CHEBI:57540"/>
        <dbReference type="ChEBI" id="CHEBI:61930"/>
        <dbReference type="ChEBI" id="CHEBI:83767"/>
        <dbReference type="EC" id="2.3.1.286"/>
    </reaction>
</comment>
<dbReference type="GO" id="GO:0036055">
    <property type="term" value="F:protein-succinyllysine desuccinylase activity"/>
    <property type="evidence" value="ECO:0007669"/>
    <property type="project" value="UniProtKB-UniRule"/>
</dbReference>
<feature type="binding site" evidence="3">
    <location>
        <position position="200"/>
    </location>
    <ligand>
        <name>substrate</name>
    </ligand>
</feature>
<dbReference type="Pfam" id="PF02146">
    <property type="entry name" value="SIR2"/>
    <property type="match status" value="1"/>
</dbReference>
<feature type="binding site" evidence="3">
    <location>
        <position position="359"/>
    </location>
    <ligand>
        <name>NAD(+)</name>
        <dbReference type="ChEBI" id="CHEBI:57540"/>
    </ligand>
</feature>
<feature type="domain" description="Deacetylase sirtuin-type" evidence="5">
    <location>
        <begin position="127"/>
        <end position="373"/>
    </location>
</feature>
<feature type="binding site" evidence="3">
    <location>
        <begin position="233"/>
        <end position="236"/>
    </location>
    <ligand>
        <name>NAD(+)</name>
        <dbReference type="ChEBI" id="CHEBI:57540"/>
    </ligand>
</feature>
<proteinExistence type="inferred from homology"/>
<comment type="subcellular location">
    <subcellularLocation>
        <location evidence="3">Cytoplasm</location>
    </subcellularLocation>
</comment>
<evidence type="ECO:0000259" key="5">
    <source>
        <dbReference type="PROSITE" id="PS50305"/>
    </source>
</evidence>
<dbReference type="InterPro" id="IPR029035">
    <property type="entry name" value="DHS-like_NAD/FAD-binding_dom"/>
</dbReference>
<accession>A0A0B7IPP6</accession>
<dbReference type="PANTHER" id="PTHR11085:SF4">
    <property type="entry name" value="NAD-DEPENDENT PROTEIN DEACYLASE"/>
    <property type="match status" value="1"/>
</dbReference>
<keyword evidence="6" id="KW-0378">Hydrolase</keyword>
<evidence type="ECO:0000256" key="4">
    <source>
        <dbReference type="PROSITE-ProRule" id="PRU00236"/>
    </source>
</evidence>
<gene>
    <name evidence="3" type="primary">cobB</name>
    <name evidence="6" type="ORF">CCAND93_580001</name>
</gene>
<comment type="catalytic activity">
    <reaction evidence="3">
        <text>N(6)-succinyl-L-lysyl-[protein] + NAD(+) + H2O = 2''-O-succinyl-ADP-D-ribose + nicotinamide + L-lysyl-[protein]</text>
        <dbReference type="Rhea" id="RHEA:47668"/>
        <dbReference type="Rhea" id="RHEA-COMP:9752"/>
        <dbReference type="Rhea" id="RHEA-COMP:11877"/>
        <dbReference type="ChEBI" id="CHEBI:15377"/>
        <dbReference type="ChEBI" id="CHEBI:17154"/>
        <dbReference type="ChEBI" id="CHEBI:29969"/>
        <dbReference type="ChEBI" id="CHEBI:57540"/>
        <dbReference type="ChEBI" id="CHEBI:87830"/>
        <dbReference type="ChEBI" id="CHEBI:87832"/>
    </reaction>
</comment>
<evidence type="ECO:0000313" key="6">
    <source>
        <dbReference type="EMBL" id="CEN53780.1"/>
    </source>
</evidence>
<dbReference type="Gene3D" id="3.40.50.1220">
    <property type="entry name" value="TPP-binding domain"/>
    <property type="match status" value="1"/>
</dbReference>
<keyword evidence="1" id="KW-0808">Transferase</keyword>
<dbReference type="GO" id="GO:0070403">
    <property type="term" value="F:NAD+ binding"/>
    <property type="evidence" value="ECO:0007669"/>
    <property type="project" value="UniProtKB-UniRule"/>
</dbReference>
<keyword evidence="2 3" id="KW-0520">NAD</keyword>
<dbReference type="PANTHER" id="PTHR11085">
    <property type="entry name" value="NAD-DEPENDENT PROTEIN DEACYLASE SIRTUIN-5, MITOCHONDRIAL-RELATED"/>
    <property type="match status" value="1"/>
</dbReference>
<protein>
    <recommendedName>
        <fullName evidence="3">NAD-dependent protein deacylase</fullName>
        <ecNumber evidence="3">2.3.1.286</ecNumber>
    </recommendedName>
    <alternativeName>
        <fullName evidence="3">Regulatory protein SIR2 homolog</fullName>
    </alternativeName>
</protein>
<reference evidence="6 7" key="1">
    <citation type="submission" date="2015-01" db="EMBL/GenBank/DDBJ databases">
        <authorList>
            <person name="Xiang T."/>
            <person name="Song Y."/>
            <person name="Huang L."/>
            <person name="Wang B."/>
            <person name="Wu P."/>
        </authorList>
    </citation>
    <scope>NUCLEOTIDE SEQUENCE [LARGE SCALE GENOMIC DNA]</scope>
    <source>
        <strain evidence="6 7">CcD93</strain>
    </source>
</reference>
<dbReference type="PROSITE" id="PS50305">
    <property type="entry name" value="SIRTUIN"/>
    <property type="match status" value="1"/>
</dbReference>
<comment type="domain">
    <text evidence="3">2 residues (Tyr-200 and Arg-203) present in a large hydrophobic pocket are probably involved in substrate specificity. They are important for desuccinylation activity, but dispensable for deacetylation activity.</text>
</comment>
<dbReference type="InterPro" id="IPR027546">
    <property type="entry name" value="Sirtuin_class_III"/>
</dbReference>
<dbReference type="InterPro" id="IPR003000">
    <property type="entry name" value="Sirtuin"/>
</dbReference>